<feature type="transmembrane region" description="Helical" evidence="4">
    <location>
        <begin position="91"/>
        <end position="112"/>
    </location>
</feature>
<evidence type="ECO:0000313" key="7">
    <source>
        <dbReference type="Proteomes" id="UP000027997"/>
    </source>
</evidence>
<sequence>MDWLSAVQLFVLSQGLLLLVIILAVRSETPNANKLLAMFIGINTMGIALHLAVRTEAIIYQPFYIIYLLMIMKGPLIYLYVRSLTEQQFAFVRQLLIHTLCLLPGLLAWLAIAPEQPLPSASQISEVDHAIAVFYLLNSLILFVYGVAALRLLHSHEHRLKKTFSSLGPITLGWLKWLIIYIITLRLTYIATGLLLSLGLINEQPSFFLFLDFGVIYLIAIGGLRQPRIFTGEVQKVLERVEQPSLTEEHPTQTKYERSALDDDSINHIWGKLQACFEQDLTYMREDLNLSQLADLLGVTSHELSQVINLRSGGNFYELVNRYRIHKAQQLLEDPTNQHRKLLDIALEVGYKSQSTFYSQFSKQSGTTPRKYREKHCLTDNTGSLAR</sequence>
<feature type="transmembrane region" description="Helical" evidence="4">
    <location>
        <begin position="6"/>
        <end position="23"/>
    </location>
</feature>
<evidence type="ECO:0000259" key="5">
    <source>
        <dbReference type="PROSITE" id="PS01124"/>
    </source>
</evidence>
<keyword evidence="7" id="KW-1185">Reference proteome</keyword>
<dbReference type="PROSITE" id="PS00041">
    <property type="entry name" value="HTH_ARAC_FAMILY_1"/>
    <property type="match status" value="1"/>
</dbReference>
<dbReference type="GO" id="GO:0003700">
    <property type="term" value="F:DNA-binding transcription factor activity"/>
    <property type="evidence" value="ECO:0007669"/>
    <property type="project" value="InterPro"/>
</dbReference>
<feature type="transmembrane region" description="Helical" evidence="4">
    <location>
        <begin position="174"/>
        <end position="201"/>
    </location>
</feature>
<dbReference type="GO" id="GO:0043565">
    <property type="term" value="F:sequence-specific DNA binding"/>
    <property type="evidence" value="ECO:0007669"/>
    <property type="project" value="InterPro"/>
</dbReference>
<dbReference type="STRING" id="305900.GV64_19520"/>
<protein>
    <recommendedName>
        <fullName evidence="5">HTH araC/xylS-type domain-containing protein</fullName>
    </recommendedName>
</protein>
<comment type="caution">
    <text evidence="6">The sequence shown here is derived from an EMBL/GenBank/DDBJ whole genome shotgun (WGS) entry which is preliminary data.</text>
</comment>
<dbReference type="RefSeq" id="WP_020581277.1">
    <property type="nucleotide sequence ID" value="NZ_JOJP01000001.1"/>
</dbReference>
<gene>
    <name evidence="6" type="ORF">GV64_19520</name>
</gene>
<dbReference type="PROSITE" id="PS01124">
    <property type="entry name" value="HTH_ARAC_FAMILY_2"/>
    <property type="match status" value="1"/>
</dbReference>
<accession>A0A081KEQ2</accession>
<evidence type="ECO:0000313" key="6">
    <source>
        <dbReference type="EMBL" id="KEI72628.1"/>
    </source>
</evidence>
<feature type="transmembrane region" description="Helical" evidence="4">
    <location>
        <begin position="59"/>
        <end position="79"/>
    </location>
</feature>
<dbReference type="InterPro" id="IPR009057">
    <property type="entry name" value="Homeodomain-like_sf"/>
</dbReference>
<dbReference type="InterPro" id="IPR018062">
    <property type="entry name" value="HTH_AraC-typ_CS"/>
</dbReference>
<dbReference type="Pfam" id="PF12833">
    <property type="entry name" value="HTH_18"/>
    <property type="match status" value="1"/>
</dbReference>
<dbReference type="EMBL" id="JOJP01000001">
    <property type="protein sequence ID" value="KEI72628.1"/>
    <property type="molecule type" value="Genomic_DNA"/>
</dbReference>
<dbReference type="PANTHER" id="PTHR43280">
    <property type="entry name" value="ARAC-FAMILY TRANSCRIPTIONAL REGULATOR"/>
    <property type="match status" value="1"/>
</dbReference>
<evidence type="ECO:0000256" key="3">
    <source>
        <dbReference type="ARBA" id="ARBA00023163"/>
    </source>
</evidence>
<keyword evidence="4" id="KW-0472">Membrane</keyword>
<name>A0A081KEQ2_9GAMM</name>
<dbReference type="InterPro" id="IPR020449">
    <property type="entry name" value="Tscrpt_reg_AraC-type_HTH"/>
</dbReference>
<dbReference type="Proteomes" id="UP000027997">
    <property type="component" value="Unassembled WGS sequence"/>
</dbReference>
<keyword evidence="2" id="KW-0238">DNA-binding</keyword>
<dbReference type="SUPFAM" id="SSF46689">
    <property type="entry name" value="Homeodomain-like"/>
    <property type="match status" value="1"/>
</dbReference>
<feature type="transmembrane region" description="Helical" evidence="4">
    <location>
        <begin position="132"/>
        <end position="153"/>
    </location>
</feature>
<evidence type="ECO:0000256" key="4">
    <source>
        <dbReference type="SAM" id="Phobius"/>
    </source>
</evidence>
<proteinExistence type="predicted"/>
<feature type="transmembrane region" description="Helical" evidence="4">
    <location>
        <begin position="35"/>
        <end position="53"/>
    </location>
</feature>
<organism evidence="6 7">
    <name type="scientific">Endozoicomonas elysicola</name>
    <dbReference type="NCBI Taxonomy" id="305900"/>
    <lineage>
        <taxon>Bacteria</taxon>
        <taxon>Pseudomonadati</taxon>
        <taxon>Pseudomonadota</taxon>
        <taxon>Gammaproteobacteria</taxon>
        <taxon>Oceanospirillales</taxon>
        <taxon>Endozoicomonadaceae</taxon>
        <taxon>Endozoicomonas</taxon>
    </lineage>
</organism>
<dbReference type="AlphaFoldDB" id="A0A081KEQ2"/>
<keyword evidence="4" id="KW-1133">Transmembrane helix</keyword>
<evidence type="ECO:0000256" key="2">
    <source>
        <dbReference type="ARBA" id="ARBA00023125"/>
    </source>
</evidence>
<keyword evidence="4" id="KW-0812">Transmembrane</keyword>
<reference evidence="6 7" key="1">
    <citation type="submission" date="2014-06" db="EMBL/GenBank/DDBJ databases">
        <title>Whole Genome Sequences of Three Symbiotic Endozoicomonas Bacteria.</title>
        <authorList>
            <person name="Neave M.J."/>
            <person name="Apprill A."/>
            <person name="Voolstra C.R."/>
        </authorList>
    </citation>
    <scope>NUCLEOTIDE SEQUENCE [LARGE SCALE GENOMIC DNA]</scope>
    <source>
        <strain evidence="6 7">DSM 22380</strain>
    </source>
</reference>
<dbReference type="eggNOG" id="COG4977">
    <property type="taxonomic scope" value="Bacteria"/>
</dbReference>
<dbReference type="PRINTS" id="PR00032">
    <property type="entry name" value="HTHARAC"/>
</dbReference>
<dbReference type="PANTHER" id="PTHR43280:SF29">
    <property type="entry name" value="ARAC-FAMILY TRANSCRIPTIONAL REGULATOR"/>
    <property type="match status" value="1"/>
</dbReference>
<feature type="transmembrane region" description="Helical" evidence="4">
    <location>
        <begin position="207"/>
        <end position="224"/>
    </location>
</feature>
<feature type="domain" description="HTH araC/xylS-type" evidence="5">
    <location>
        <begin position="271"/>
        <end position="375"/>
    </location>
</feature>
<keyword evidence="1" id="KW-0805">Transcription regulation</keyword>
<evidence type="ECO:0000256" key="1">
    <source>
        <dbReference type="ARBA" id="ARBA00023015"/>
    </source>
</evidence>
<dbReference type="InterPro" id="IPR018060">
    <property type="entry name" value="HTH_AraC"/>
</dbReference>
<dbReference type="SMART" id="SM00342">
    <property type="entry name" value="HTH_ARAC"/>
    <property type="match status" value="1"/>
</dbReference>
<keyword evidence="3" id="KW-0804">Transcription</keyword>
<dbReference type="Gene3D" id="1.10.10.60">
    <property type="entry name" value="Homeodomain-like"/>
    <property type="match status" value="1"/>
</dbReference>